<comment type="caution">
    <text evidence="1">The sequence shown here is derived from an EMBL/GenBank/DDBJ whole genome shotgun (WGS) entry which is preliminary data.</text>
</comment>
<gene>
    <name evidence="1" type="ORF">PLEPLA_LOCUS750</name>
</gene>
<dbReference type="AlphaFoldDB" id="A0A9N7TJV3"/>
<proteinExistence type="predicted"/>
<dbReference type="EMBL" id="CADEAL010000034">
    <property type="protein sequence ID" value="CAB1413053.1"/>
    <property type="molecule type" value="Genomic_DNA"/>
</dbReference>
<keyword evidence="2" id="KW-1185">Reference proteome</keyword>
<protein>
    <submittedName>
        <fullName evidence="1">Uncharacterized protein</fullName>
    </submittedName>
</protein>
<evidence type="ECO:0000313" key="1">
    <source>
        <dbReference type="EMBL" id="CAB1413053.1"/>
    </source>
</evidence>
<reference evidence="1" key="1">
    <citation type="submission" date="2020-03" db="EMBL/GenBank/DDBJ databases">
        <authorList>
            <person name="Weist P."/>
        </authorList>
    </citation>
    <scope>NUCLEOTIDE SEQUENCE</scope>
</reference>
<dbReference type="Proteomes" id="UP001153269">
    <property type="component" value="Unassembled WGS sequence"/>
</dbReference>
<organism evidence="1 2">
    <name type="scientific">Pleuronectes platessa</name>
    <name type="common">European plaice</name>
    <dbReference type="NCBI Taxonomy" id="8262"/>
    <lineage>
        <taxon>Eukaryota</taxon>
        <taxon>Metazoa</taxon>
        <taxon>Chordata</taxon>
        <taxon>Craniata</taxon>
        <taxon>Vertebrata</taxon>
        <taxon>Euteleostomi</taxon>
        <taxon>Actinopterygii</taxon>
        <taxon>Neopterygii</taxon>
        <taxon>Teleostei</taxon>
        <taxon>Neoteleostei</taxon>
        <taxon>Acanthomorphata</taxon>
        <taxon>Carangaria</taxon>
        <taxon>Pleuronectiformes</taxon>
        <taxon>Pleuronectoidei</taxon>
        <taxon>Pleuronectidae</taxon>
        <taxon>Pleuronectes</taxon>
    </lineage>
</organism>
<accession>A0A9N7TJV3</accession>
<evidence type="ECO:0000313" key="2">
    <source>
        <dbReference type="Proteomes" id="UP001153269"/>
    </source>
</evidence>
<name>A0A9N7TJV3_PLEPL</name>
<sequence>MAMKVAVNGNPVPAVVPKAPQNLILLVMEDMKVIGLFSPPPSVFTFYDRVPGGFDTFEKIQLSSDDDDADDDAAGLGSNPLLNSLTRQLLKTSERQLYRSMPGAESDKYVEIPGEEEVGKEKVARFQCHSDNMAHECLSSDSTCNELPNSISLADVIILGWPEQQLNCDSTAHILDEMNPQSTSSTVSDESDSPSYLSVYPEFEMRKQYNMVLKELNLFFDISINDFANDSKASTPEQCSDTAEAMEGQFSNCKEHLSSPQLRCPTSLGNYK</sequence>